<reference evidence="6" key="1">
    <citation type="submission" date="2021-10" db="EMBL/GenBank/DDBJ databases">
        <title>Tropical sea cucumber genome reveals ecological adaptation and Cuvierian tubules defense mechanism.</title>
        <authorList>
            <person name="Chen T."/>
        </authorList>
    </citation>
    <scope>NUCLEOTIDE SEQUENCE</scope>
    <source>
        <strain evidence="6">Nanhai2018</strain>
        <tissue evidence="6">Muscle</tissue>
    </source>
</reference>
<feature type="disulfide bond" evidence="5">
    <location>
        <begin position="29"/>
        <end position="61"/>
    </location>
</feature>
<evidence type="ECO:0000256" key="2">
    <source>
        <dbReference type="ARBA" id="ARBA00023128"/>
    </source>
</evidence>
<sequence>MAEVKEALANYKTAPFDARFPNQNQTKNCWQNYVDFHKCQKSKGEDYEPCEWFRRVYKTMCPIKWVIETWDAQVEEGSFPSKI</sequence>
<dbReference type="FunFam" id="1.10.10.140:FF:000001">
    <property type="entry name" value="Cytochrome c oxidase subunit 6B1"/>
    <property type="match status" value="1"/>
</dbReference>
<organism evidence="6 7">
    <name type="scientific">Holothuria leucospilota</name>
    <name type="common">Black long sea cucumber</name>
    <name type="synonym">Mertensiothuria leucospilota</name>
    <dbReference type="NCBI Taxonomy" id="206669"/>
    <lineage>
        <taxon>Eukaryota</taxon>
        <taxon>Metazoa</taxon>
        <taxon>Echinodermata</taxon>
        <taxon>Eleutherozoa</taxon>
        <taxon>Echinozoa</taxon>
        <taxon>Holothuroidea</taxon>
        <taxon>Aspidochirotacea</taxon>
        <taxon>Aspidochirotida</taxon>
        <taxon>Holothuriidae</taxon>
        <taxon>Holothuria</taxon>
    </lineage>
</organism>
<comment type="function">
    <text evidence="4">Component of the cytochrome c oxidase, the last enzyme in the mitochondrial electron transport chain which drives oxidative phosphorylation.</text>
</comment>
<evidence type="ECO:0000313" key="6">
    <source>
        <dbReference type="EMBL" id="KAJ8037608.1"/>
    </source>
</evidence>
<evidence type="ECO:0000256" key="3">
    <source>
        <dbReference type="ARBA" id="ARBA00023157"/>
    </source>
</evidence>
<dbReference type="GO" id="GO:0005739">
    <property type="term" value="C:mitochondrion"/>
    <property type="evidence" value="ECO:0007669"/>
    <property type="project" value="UniProtKB-SubCell"/>
</dbReference>
<keyword evidence="2 4" id="KW-0496">Mitochondrion</keyword>
<dbReference type="OrthoDB" id="1107506at2759"/>
<dbReference type="PROSITE" id="PS51808">
    <property type="entry name" value="CHCH"/>
    <property type="match status" value="1"/>
</dbReference>
<gene>
    <name evidence="6" type="ORF">HOLleu_18464</name>
</gene>
<dbReference type="Gene3D" id="1.10.10.140">
    <property type="entry name" value="Cytochrome c oxidase, subunit VIb"/>
    <property type="match status" value="1"/>
</dbReference>
<dbReference type="PANTHER" id="PTHR11387">
    <property type="entry name" value="CYTOCHROME C OXIDASE SUBUNIT 6B"/>
    <property type="match status" value="1"/>
</dbReference>
<dbReference type="EMBL" id="JAIZAY010000008">
    <property type="protein sequence ID" value="KAJ8037608.1"/>
    <property type="molecule type" value="Genomic_DNA"/>
</dbReference>
<comment type="similarity">
    <text evidence="4">Belongs to the cytochrome c oxidase subunit 6B.</text>
</comment>
<dbReference type="InterPro" id="IPR036549">
    <property type="entry name" value="CX6/COA6-like_sf"/>
</dbReference>
<evidence type="ECO:0000256" key="1">
    <source>
        <dbReference type="ARBA" id="ARBA00004173"/>
    </source>
</evidence>
<dbReference type="CDD" id="cd00926">
    <property type="entry name" value="Cyt_c_Oxidase_VIb"/>
    <property type="match status" value="1"/>
</dbReference>
<dbReference type="SUPFAM" id="SSF47694">
    <property type="entry name" value="Cytochrome c oxidase subunit h"/>
    <property type="match status" value="1"/>
</dbReference>
<evidence type="ECO:0000256" key="4">
    <source>
        <dbReference type="PIRNR" id="PIRNR000278"/>
    </source>
</evidence>
<evidence type="ECO:0000256" key="5">
    <source>
        <dbReference type="PIRSR" id="PIRSR000278-1"/>
    </source>
</evidence>
<keyword evidence="3 5" id="KW-1015">Disulfide bond</keyword>
<accession>A0A9Q1C1U7</accession>
<feature type="disulfide bond" evidence="5">
    <location>
        <begin position="39"/>
        <end position="50"/>
    </location>
</feature>
<dbReference type="Pfam" id="PF02297">
    <property type="entry name" value="COX6B"/>
    <property type="match status" value="1"/>
</dbReference>
<comment type="subcellular location">
    <subcellularLocation>
        <location evidence="1">Mitochondrion</location>
    </subcellularLocation>
</comment>
<dbReference type="PIRSF" id="PIRSF000278">
    <property type="entry name" value="Cyt_c_oxidase_6B"/>
    <property type="match status" value="1"/>
</dbReference>
<evidence type="ECO:0000313" key="7">
    <source>
        <dbReference type="Proteomes" id="UP001152320"/>
    </source>
</evidence>
<dbReference type="AlphaFoldDB" id="A0A9Q1C1U7"/>
<proteinExistence type="inferred from homology"/>
<keyword evidence="7" id="KW-1185">Reference proteome</keyword>
<dbReference type="GO" id="GO:0045277">
    <property type="term" value="C:respiratory chain complex IV"/>
    <property type="evidence" value="ECO:0007669"/>
    <property type="project" value="InterPro"/>
</dbReference>
<dbReference type="Proteomes" id="UP001152320">
    <property type="component" value="Chromosome 8"/>
</dbReference>
<comment type="caution">
    <text evidence="6">The sequence shown here is derived from an EMBL/GenBank/DDBJ whole genome shotgun (WGS) entry which is preliminary data.</text>
</comment>
<dbReference type="InterPro" id="IPR003213">
    <property type="entry name" value="Cyt_c_oxidase_su6B"/>
</dbReference>
<protein>
    <recommendedName>
        <fullName evidence="4">Cytochrome c oxidase subunit</fullName>
    </recommendedName>
</protein>
<name>A0A9Q1C1U7_HOLLE</name>
<dbReference type="InterPro" id="IPR048280">
    <property type="entry name" value="COX6B-like"/>
</dbReference>